<feature type="domain" description="Glycosyl transferase family 1" evidence="1">
    <location>
        <begin position="196"/>
        <end position="349"/>
    </location>
</feature>
<proteinExistence type="predicted"/>
<dbReference type="EMBL" id="LPJV01000015">
    <property type="protein sequence ID" value="KWF57206.1"/>
    <property type="molecule type" value="Genomic_DNA"/>
</dbReference>
<organism evidence="3 4">
    <name type="scientific">Burkholderia diffusa</name>
    <dbReference type="NCBI Taxonomy" id="488732"/>
    <lineage>
        <taxon>Bacteria</taxon>
        <taxon>Pseudomonadati</taxon>
        <taxon>Pseudomonadota</taxon>
        <taxon>Betaproteobacteria</taxon>
        <taxon>Burkholderiales</taxon>
        <taxon>Burkholderiaceae</taxon>
        <taxon>Burkholderia</taxon>
        <taxon>Burkholderia cepacia complex</taxon>
    </lineage>
</organism>
<dbReference type="SUPFAM" id="SSF53756">
    <property type="entry name" value="UDP-Glycosyltransferase/glycogen phosphorylase"/>
    <property type="match status" value="1"/>
</dbReference>
<reference evidence="3 4" key="1">
    <citation type="submission" date="2015-11" db="EMBL/GenBank/DDBJ databases">
        <title>Expanding the genomic diversity of Burkholderia species for the development of highly accurate diagnostics.</title>
        <authorList>
            <person name="Sahl J."/>
            <person name="Keim P."/>
            <person name="Wagner D."/>
        </authorList>
    </citation>
    <scope>NUCLEOTIDE SEQUENCE [LARGE SCALE GENOMIC DNA]</scope>
    <source>
        <strain evidence="3 4">MSMB378WGS</strain>
    </source>
</reference>
<accession>A0AAW3PKA1</accession>
<evidence type="ECO:0000313" key="4">
    <source>
        <dbReference type="Proteomes" id="UP000063236"/>
    </source>
</evidence>
<dbReference type="Pfam" id="PF00534">
    <property type="entry name" value="Glycos_transf_1"/>
    <property type="match status" value="1"/>
</dbReference>
<dbReference type="InterPro" id="IPR028098">
    <property type="entry name" value="Glyco_trans_4-like_N"/>
</dbReference>
<evidence type="ECO:0000313" key="3">
    <source>
        <dbReference type="EMBL" id="KWF57206.1"/>
    </source>
</evidence>
<dbReference type="Gene3D" id="3.40.50.2000">
    <property type="entry name" value="Glycogen Phosphorylase B"/>
    <property type="match status" value="2"/>
</dbReference>
<evidence type="ECO:0000259" key="2">
    <source>
        <dbReference type="Pfam" id="PF13579"/>
    </source>
</evidence>
<protein>
    <submittedName>
        <fullName evidence="3">Glycosyl transferase</fullName>
    </submittedName>
</protein>
<dbReference type="RefSeq" id="WP_059509611.1">
    <property type="nucleotide sequence ID" value="NZ_LOYB01000024.1"/>
</dbReference>
<keyword evidence="3" id="KW-0808">Transferase</keyword>
<gene>
    <name evidence="3" type="ORF">WL88_10115</name>
</gene>
<name>A0AAW3PKA1_9BURK</name>
<dbReference type="PANTHER" id="PTHR12526:SF627">
    <property type="entry name" value="D-RHAMNOSYLTRANSFERASE WBPZ"/>
    <property type="match status" value="1"/>
</dbReference>
<dbReference type="Proteomes" id="UP000063236">
    <property type="component" value="Unassembled WGS sequence"/>
</dbReference>
<dbReference type="AlphaFoldDB" id="A0AAW3PKA1"/>
<sequence length="372" mass="40786">MKVLHVYRTYFPDPPGGLQEAIRQIARATRVCGVDARIFTLSPTPEPKRVEFDEGSVVRARSWAAPASCDLGGPGALSLFREMAEWADVLHFHFPWPYADLLHLLGHARRPAVMTYHSDIVRQKWLGVVYGPLMRWMLGSMDAVVATSPAYAATSSILSTCVRPERLHTIPLGIADYRDAPPSADGDAILGRLELHDEPFFLALGVLRYYKGLHTLVEAASRTGARIVIAGSGPERENLALLAQRLEARNVVFAGQVTHDEKIALLRSCRAMVLPSHLRSEAFGMVLVEAEMFGKPMICCEIGSGTSYVNEHGVTGFVVPPEQPDTLAEAMRALLDDALADRMGQAARARYEAMFSGPALGDAYRSLYRSVA</sequence>
<dbReference type="PANTHER" id="PTHR12526">
    <property type="entry name" value="GLYCOSYLTRANSFERASE"/>
    <property type="match status" value="1"/>
</dbReference>
<comment type="caution">
    <text evidence="3">The sequence shown here is derived from an EMBL/GenBank/DDBJ whole genome shotgun (WGS) entry which is preliminary data.</text>
</comment>
<dbReference type="InterPro" id="IPR001296">
    <property type="entry name" value="Glyco_trans_1"/>
</dbReference>
<dbReference type="GO" id="GO:0016757">
    <property type="term" value="F:glycosyltransferase activity"/>
    <property type="evidence" value="ECO:0007669"/>
    <property type="project" value="InterPro"/>
</dbReference>
<dbReference type="Pfam" id="PF13579">
    <property type="entry name" value="Glyco_trans_4_4"/>
    <property type="match status" value="1"/>
</dbReference>
<feature type="domain" description="Glycosyltransferase subfamily 4-like N-terminal" evidence="2">
    <location>
        <begin position="16"/>
        <end position="173"/>
    </location>
</feature>
<evidence type="ECO:0000259" key="1">
    <source>
        <dbReference type="Pfam" id="PF00534"/>
    </source>
</evidence>